<dbReference type="Proteomes" id="UP000190641">
    <property type="component" value="Unassembled WGS sequence"/>
</dbReference>
<gene>
    <name evidence="1" type="ORF">BLX06_28905</name>
</gene>
<sequence length="95" mass="11048">MPKILEMLQKKISMSAIAGEIGCEANTLRKRLKKMGLWHPTSRKQIQENARKRWDERCEQAIMLREIGLTYKAICQQLGCSRSGLYQQLEKRGLK</sequence>
<dbReference type="AlphaFoldDB" id="A0A9X6B484"/>
<dbReference type="Pfam" id="PF13384">
    <property type="entry name" value="HTH_23"/>
    <property type="match status" value="1"/>
</dbReference>
<evidence type="ECO:0000313" key="1">
    <source>
        <dbReference type="EMBL" id="OOR71734.1"/>
    </source>
</evidence>
<evidence type="ECO:0000313" key="2">
    <source>
        <dbReference type="Proteomes" id="UP000190641"/>
    </source>
</evidence>
<comment type="caution">
    <text evidence="1">The sequence shown here is derived from an EMBL/GenBank/DDBJ whole genome shotgun (WGS) entry which is preliminary data.</text>
</comment>
<protein>
    <submittedName>
        <fullName evidence="1">Uncharacterized protein</fullName>
    </submittedName>
</protein>
<name>A0A9X6B484_BACCE</name>
<reference evidence="1 2" key="1">
    <citation type="submission" date="2017-01" db="EMBL/GenBank/DDBJ databases">
        <title>Bacillus cereus isolates.</title>
        <authorList>
            <person name="Beno S.M."/>
        </authorList>
    </citation>
    <scope>NUCLEOTIDE SEQUENCE [LARGE SCALE GENOMIC DNA]</scope>
    <source>
        <strain evidence="1 2">FSL K6-1030</strain>
    </source>
</reference>
<dbReference type="Gene3D" id="1.10.10.60">
    <property type="entry name" value="Homeodomain-like"/>
    <property type="match status" value="1"/>
</dbReference>
<organism evidence="1 2">
    <name type="scientific">Bacillus cereus</name>
    <dbReference type="NCBI Taxonomy" id="1396"/>
    <lineage>
        <taxon>Bacteria</taxon>
        <taxon>Bacillati</taxon>
        <taxon>Bacillota</taxon>
        <taxon>Bacilli</taxon>
        <taxon>Bacillales</taxon>
        <taxon>Bacillaceae</taxon>
        <taxon>Bacillus</taxon>
        <taxon>Bacillus cereus group</taxon>
    </lineage>
</organism>
<accession>A0A9X6B484</accession>
<dbReference type="EMBL" id="MUAU01000175">
    <property type="protein sequence ID" value="OOR71734.1"/>
    <property type="molecule type" value="Genomic_DNA"/>
</dbReference>
<proteinExistence type="predicted"/>